<reference evidence="2" key="1">
    <citation type="submission" date="2020-07" db="EMBL/GenBank/DDBJ databases">
        <authorList>
            <person name="Lin J."/>
        </authorList>
    </citation>
    <scope>NUCLEOTIDE SEQUENCE</scope>
</reference>
<evidence type="ECO:0000313" key="2">
    <source>
        <dbReference type="EMBL" id="CAD1838620.1"/>
    </source>
</evidence>
<feature type="compositionally biased region" description="Pro residues" evidence="1">
    <location>
        <begin position="28"/>
        <end position="46"/>
    </location>
</feature>
<accession>A0A6V7Q6H8</accession>
<dbReference type="EMBL" id="LR862133">
    <property type="protein sequence ID" value="CAD1838620.1"/>
    <property type="molecule type" value="Genomic_DNA"/>
</dbReference>
<proteinExistence type="predicted"/>
<sequence>MFATHLVTLGSHRDPCCPFTENLGKAPPHLPPDPPSSTARPPPTSPTRPQARLLSHFLSFFFSFSFHFFSTELTTKPSLLHTPPASHLARLAHSSPRLLARLLAHSPPRLLLRSCALQTNSNREAKQAETSLNGNNSMHLENEKQTDLGKRLMDESVEENCDEELGKCFELVS</sequence>
<gene>
    <name evidence="2" type="ORF">CB5_LOCUS21831</name>
</gene>
<name>A0A6V7Q6H8_ANACO</name>
<feature type="region of interest" description="Disordered" evidence="1">
    <location>
        <begin position="122"/>
        <end position="144"/>
    </location>
</feature>
<organism evidence="2">
    <name type="scientific">Ananas comosus var. bracteatus</name>
    <name type="common">red pineapple</name>
    <dbReference type="NCBI Taxonomy" id="296719"/>
    <lineage>
        <taxon>Eukaryota</taxon>
        <taxon>Viridiplantae</taxon>
        <taxon>Streptophyta</taxon>
        <taxon>Embryophyta</taxon>
        <taxon>Tracheophyta</taxon>
        <taxon>Spermatophyta</taxon>
        <taxon>Magnoliopsida</taxon>
        <taxon>Liliopsida</taxon>
        <taxon>Poales</taxon>
        <taxon>Bromeliaceae</taxon>
        <taxon>Bromelioideae</taxon>
        <taxon>Ananas</taxon>
    </lineage>
</organism>
<feature type="compositionally biased region" description="Polar residues" evidence="1">
    <location>
        <begin position="122"/>
        <end position="139"/>
    </location>
</feature>
<dbReference type="AlphaFoldDB" id="A0A6V7Q6H8"/>
<evidence type="ECO:0000256" key="1">
    <source>
        <dbReference type="SAM" id="MobiDB-lite"/>
    </source>
</evidence>
<protein>
    <submittedName>
        <fullName evidence="2">Uncharacterized protein</fullName>
    </submittedName>
</protein>
<feature type="region of interest" description="Disordered" evidence="1">
    <location>
        <begin position="20"/>
        <end position="49"/>
    </location>
</feature>